<dbReference type="PANTHER" id="PTHR31247:SF5">
    <property type="entry name" value="DUF4203 DOMAIN-CONTAINING PROTEIN"/>
    <property type="match status" value="1"/>
</dbReference>
<evidence type="ECO:0000256" key="3">
    <source>
        <dbReference type="ARBA" id="ARBA00022989"/>
    </source>
</evidence>
<evidence type="ECO:0000256" key="5">
    <source>
        <dbReference type="SAM" id="MobiDB-lite"/>
    </source>
</evidence>
<evidence type="ECO:0000256" key="6">
    <source>
        <dbReference type="SAM" id="Phobius"/>
    </source>
</evidence>
<feature type="region of interest" description="Disordered" evidence="5">
    <location>
        <begin position="228"/>
        <end position="255"/>
    </location>
</feature>
<feature type="transmembrane region" description="Helical" evidence="6">
    <location>
        <begin position="49"/>
        <end position="70"/>
    </location>
</feature>
<keyword evidence="3 6" id="KW-1133">Transmembrane helix</keyword>
<feature type="transmembrane region" description="Helical" evidence="6">
    <location>
        <begin position="123"/>
        <end position="140"/>
    </location>
</feature>
<gene>
    <name evidence="8" type="ORF">IAA06_09050</name>
</gene>
<feature type="transmembrane region" description="Helical" evidence="6">
    <location>
        <begin position="23"/>
        <end position="42"/>
    </location>
</feature>
<reference evidence="8" key="1">
    <citation type="journal article" date="2021" name="PeerJ">
        <title>Extensive microbial diversity within the chicken gut microbiome revealed by metagenomics and culture.</title>
        <authorList>
            <person name="Gilroy R."/>
            <person name="Ravi A."/>
            <person name="Getino M."/>
            <person name="Pursley I."/>
            <person name="Horton D.L."/>
            <person name="Alikhan N.F."/>
            <person name="Baker D."/>
            <person name="Gharbi K."/>
            <person name="Hall N."/>
            <person name="Watson M."/>
            <person name="Adriaenssens E.M."/>
            <person name="Foster-Nyarko E."/>
            <person name="Jarju S."/>
            <person name="Secka A."/>
            <person name="Antonio M."/>
            <person name="Oren A."/>
            <person name="Chaudhuri R.R."/>
            <person name="La Ragione R."/>
            <person name="Hildebrand F."/>
            <person name="Pallen M.J."/>
        </authorList>
    </citation>
    <scope>NUCLEOTIDE SEQUENCE</scope>
    <source>
        <strain evidence="8">ChiSjej1B19-5720</strain>
    </source>
</reference>
<evidence type="ECO:0000256" key="1">
    <source>
        <dbReference type="ARBA" id="ARBA00004141"/>
    </source>
</evidence>
<protein>
    <submittedName>
        <fullName evidence="8">TMEM198/TM7SF3 family protein</fullName>
    </submittedName>
</protein>
<feature type="domain" description="TM7S3/TM198-like" evidence="7">
    <location>
        <begin position="31"/>
        <end position="158"/>
    </location>
</feature>
<sequence length="296" mass="33004">MIEILTRIMAIIERVRNMEELSVIATGVFGVILVFGILNCLLGYRLLRFWMMLGGFGVGAGAGLFIASTLEVSGRGAYLGIMAVTGIVLGGIAFLSYKVGVFVLGAGIGVSLSVYILHPTTSFVFFICLLLGVGLGSLAVRYSREVLIVSTSLMGGVMAGFSLAKIGEMDEFPYGVLMSIGFAILGMLIQFATNKPSYKEEKTYRKEEGRERATERYYDEYDMDDDWYPGKEEDSKEKRSAKDHRDSRKDSYLDEMGDGLESYLDTYVDVYDREDTQRYDIRRGEKTITVPKKIKK</sequence>
<accession>A0A9D2LTF3</accession>
<feature type="compositionally biased region" description="Basic and acidic residues" evidence="5">
    <location>
        <begin position="228"/>
        <end position="252"/>
    </location>
</feature>
<dbReference type="GO" id="GO:0005886">
    <property type="term" value="C:plasma membrane"/>
    <property type="evidence" value="ECO:0007669"/>
    <property type="project" value="TreeGrafter"/>
</dbReference>
<dbReference type="EMBL" id="DWYZ01000168">
    <property type="protein sequence ID" value="HJB28924.1"/>
    <property type="molecule type" value="Genomic_DNA"/>
</dbReference>
<evidence type="ECO:0000256" key="2">
    <source>
        <dbReference type="ARBA" id="ARBA00022692"/>
    </source>
</evidence>
<comment type="caution">
    <text evidence="8">The sequence shown here is derived from an EMBL/GenBank/DDBJ whole genome shotgun (WGS) entry which is preliminary data.</text>
</comment>
<evidence type="ECO:0000313" key="9">
    <source>
        <dbReference type="Proteomes" id="UP000823842"/>
    </source>
</evidence>
<dbReference type="InterPro" id="IPR040236">
    <property type="entry name" value="TMEM198"/>
</dbReference>
<evidence type="ECO:0000313" key="8">
    <source>
        <dbReference type="EMBL" id="HJB28924.1"/>
    </source>
</evidence>
<dbReference type="AlphaFoldDB" id="A0A9D2LTF3"/>
<dbReference type="Pfam" id="PF13886">
    <property type="entry name" value="TM7S3_TM198"/>
    <property type="match status" value="1"/>
</dbReference>
<feature type="transmembrane region" description="Helical" evidence="6">
    <location>
        <begin position="76"/>
        <end position="94"/>
    </location>
</feature>
<reference evidence="8" key="2">
    <citation type="submission" date="2021-04" db="EMBL/GenBank/DDBJ databases">
        <authorList>
            <person name="Gilroy R."/>
        </authorList>
    </citation>
    <scope>NUCLEOTIDE SEQUENCE</scope>
    <source>
        <strain evidence="8">ChiSjej1B19-5720</strain>
    </source>
</reference>
<evidence type="ECO:0000256" key="4">
    <source>
        <dbReference type="ARBA" id="ARBA00023136"/>
    </source>
</evidence>
<organism evidence="8 9">
    <name type="scientific">Candidatus Blautia faecavium</name>
    <dbReference type="NCBI Taxonomy" id="2838487"/>
    <lineage>
        <taxon>Bacteria</taxon>
        <taxon>Bacillati</taxon>
        <taxon>Bacillota</taxon>
        <taxon>Clostridia</taxon>
        <taxon>Lachnospirales</taxon>
        <taxon>Lachnospiraceae</taxon>
        <taxon>Blautia</taxon>
    </lineage>
</organism>
<evidence type="ECO:0000259" key="7">
    <source>
        <dbReference type="Pfam" id="PF13886"/>
    </source>
</evidence>
<name>A0A9D2LTF3_9FIRM</name>
<proteinExistence type="predicted"/>
<dbReference type="PANTHER" id="PTHR31247">
    <property type="entry name" value="TRANSMEMBRANE PROTEIN 198 FAMILY MEMBER"/>
    <property type="match status" value="1"/>
</dbReference>
<comment type="subcellular location">
    <subcellularLocation>
        <location evidence="1">Membrane</location>
        <topology evidence="1">Multi-pass membrane protein</topology>
    </subcellularLocation>
</comment>
<feature type="transmembrane region" description="Helical" evidence="6">
    <location>
        <begin position="172"/>
        <end position="192"/>
    </location>
</feature>
<feature type="transmembrane region" description="Helical" evidence="6">
    <location>
        <begin position="147"/>
        <end position="166"/>
    </location>
</feature>
<keyword evidence="2 6" id="KW-0812">Transmembrane</keyword>
<dbReference type="InterPro" id="IPR025256">
    <property type="entry name" value="TM7S3/TM198-like_dom"/>
</dbReference>
<dbReference type="Proteomes" id="UP000823842">
    <property type="component" value="Unassembled WGS sequence"/>
</dbReference>
<keyword evidence="4 6" id="KW-0472">Membrane</keyword>